<accession>A0A6A5AQ77</accession>
<organism evidence="2 3">
    <name type="scientific">Aphanomyces astaci</name>
    <name type="common">Crayfish plague agent</name>
    <dbReference type="NCBI Taxonomy" id="112090"/>
    <lineage>
        <taxon>Eukaryota</taxon>
        <taxon>Sar</taxon>
        <taxon>Stramenopiles</taxon>
        <taxon>Oomycota</taxon>
        <taxon>Saprolegniomycetes</taxon>
        <taxon>Saprolegniales</taxon>
        <taxon>Verrucalvaceae</taxon>
        <taxon>Aphanomyces</taxon>
    </lineage>
</organism>
<sequence>QIVTIPASTKHSMVTVQVVNKVHLRDIPLGYMTLPLSTLFASSTVESTSSRGGCSLLTLPPPTATSRFTVQVAPRRPSRWVRPQFTNDVKEKRHIAFALGDFLNQPFVWHSFGARLMRLSDHFLARHFIVQALRRLPPPHDLRAIHMMLDVARCDLACRGNAANATKQQSSSVASAIEWLQKAHVAALMLEPRHPHVENAILDVMQQAMMHDSPFERKLTASLTQPLAADYVAVVSEHGQYFVNKDTGDCVLDEPLGYEVQAQKPPLRHHIYGHLMWLQRMVVFNDSMKQRVLRLRRDMKDAAAADPDQWVAMFDDFHGRMFFVSQVHSMQSYTTPPKYIMQGDEMTVYSVLVIQDVFRARRRKAALRSRFRRAVWAVGVGLYMLEKWKARVIARAIRAAKVPLTCIRVTVHRADGLRTADRVSSDPFVQLSLPGCKSRRTAIRKATLTPEWDEVFHMRRSSPLAITDTTTTTTMWDMVS</sequence>
<gene>
    <name evidence="2" type="ORF">AaE_002292</name>
</gene>
<reference evidence="2 3" key="1">
    <citation type="submission" date="2019-06" db="EMBL/GenBank/DDBJ databases">
        <title>Genomics analysis of Aphanomyces spp. identifies a new class of oomycete effector associated with host adaptation.</title>
        <authorList>
            <person name="Gaulin E."/>
        </authorList>
    </citation>
    <scope>NUCLEOTIDE SEQUENCE [LARGE SCALE GENOMIC DNA]</scope>
    <source>
        <strain evidence="2 3">E</strain>
    </source>
</reference>
<name>A0A6A5AQ77_APHAT</name>
<dbReference type="InterPro" id="IPR000008">
    <property type="entry name" value="C2_dom"/>
</dbReference>
<dbReference type="EMBL" id="VJMI01004633">
    <property type="protein sequence ID" value="KAF0772448.1"/>
    <property type="molecule type" value="Genomic_DNA"/>
</dbReference>
<dbReference type="InterPro" id="IPR035892">
    <property type="entry name" value="C2_domain_sf"/>
</dbReference>
<feature type="non-terminal residue" evidence="2">
    <location>
        <position position="1"/>
    </location>
</feature>
<comment type="caution">
    <text evidence="2">The sequence shown here is derived from an EMBL/GenBank/DDBJ whole genome shotgun (WGS) entry which is preliminary data.</text>
</comment>
<dbReference type="SUPFAM" id="SSF49562">
    <property type="entry name" value="C2 domain (Calcium/lipid-binding domain, CaLB)"/>
    <property type="match status" value="1"/>
</dbReference>
<evidence type="ECO:0000313" key="3">
    <source>
        <dbReference type="Proteomes" id="UP000469452"/>
    </source>
</evidence>
<dbReference type="VEuPathDB" id="FungiDB:H257_04021"/>
<dbReference type="AlphaFoldDB" id="A0A6A5AQ77"/>
<evidence type="ECO:0000259" key="1">
    <source>
        <dbReference type="PROSITE" id="PS50004"/>
    </source>
</evidence>
<dbReference type="Pfam" id="PF00168">
    <property type="entry name" value="C2"/>
    <property type="match status" value="1"/>
</dbReference>
<feature type="domain" description="C2" evidence="1">
    <location>
        <begin position="388"/>
        <end position="480"/>
    </location>
</feature>
<dbReference type="PROSITE" id="PS50004">
    <property type="entry name" value="C2"/>
    <property type="match status" value="1"/>
</dbReference>
<dbReference type="Gene3D" id="2.60.40.150">
    <property type="entry name" value="C2 domain"/>
    <property type="match status" value="1"/>
</dbReference>
<proteinExistence type="predicted"/>
<evidence type="ECO:0000313" key="2">
    <source>
        <dbReference type="EMBL" id="KAF0772448.1"/>
    </source>
</evidence>
<protein>
    <recommendedName>
        <fullName evidence="1">C2 domain-containing protein</fullName>
    </recommendedName>
</protein>
<dbReference type="Proteomes" id="UP000469452">
    <property type="component" value="Unassembled WGS sequence"/>
</dbReference>
<dbReference type="CDD" id="cd00030">
    <property type="entry name" value="C2"/>
    <property type="match status" value="1"/>
</dbReference>